<dbReference type="InterPro" id="IPR050707">
    <property type="entry name" value="HTH_MetabolicPath_Reg"/>
</dbReference>
<keyword evidence="3" id="KW-0804">Transcription</keyword>
<feature type="domain" description="IclR-ED" evidence="6">
    <location>
        <begin position="81"/>
        <end position="256"/>
    </location>
</feature>
<dbReference type="AlphaFoldDB" id="A0A7Y9S082"/>
<dbReference type="InterPro" id="IPR036388">
    <property type="entry name" value="WH-like_DNA-bd_sf"/>
</dbReference>
<dbReference type="InterPro" id="IPR036390">
    <property type="entry name" value="WH_DNA-bd_sf"/>
</dbReference>
<evidence type="ECO:0000256" key="1">
    <source>
        <dbReference type="ARBA" id="ARBA00023015"/>
    </source>
</evidence>
<dbReference type="PROSITE" id="PS51078">
    <property type="entry name" value="ICLR_ED"/>
    <property type="match status" value="1"/>
</dbReference>
<reference evidence="7 8" key="1">
    <citation type="submission" date="2020-07" db="EMBL/GenBank/DDBJ databases">
        <title>Sequencing the genomes of 1000 actinobacteria strains.</title>
        <authorList>
            <person name="Klenk H.-P."/>
        </authorList>
    </citation>
    <scope>NUCLEOTIDE SEQUENCE [LARGE SCALE GENOMIC DNA]</scope>
    <source>
        <strain evidence="7 8">DSM 23819</strain>
    </source>
</reference>
<dbReference type="PROSITE" id="PS51077">
    <property type="entry name" value="HTH_ICLR"/>
    <property type="match status" value="1"/>
</dbReference>
<evidence type="ECO:0000259" key="6">
    <source>
        <dbReference type="PROSITE" id="PS51078"/>
    </source>
</evidence>
<dbReference type="SUPFAM" id="SSF46785">
    <property type="entry name" value="Winged helix' DNA-binding domain"/>
    <property type="match status" value="1"/>
</dbReference>
<dbReference type="PANTHER" id="PTHR30136:SF35">
    <property type="entry name" value="HTH-TYPE TRANSCRIPTIONAL REGULATOR RV1719"/>
    <property type="match status" value="1"/>
</dbReference>
<protein>
    <submittedName>
        <fullName evidence="7">DNA-binding IclR family transcriptional regulator</fullName>
    </submittedName>
</protein>
<feature type="domain" description="HTH iclR-type" evidence="5">
    <location>
        <begin position="20"/>
        <end position="80"/>
    </location>
</feature>
<proteinExistence type="predicted"/>
<keyword evidence="8" id="KW-1185">Reference proteome</keyword>
<evidence type="ECO:0000313" key="7">
    <source>
        <dbReference type="EMBL" id="NYG59887.1"/>
    </source>
</evidence>
<keyword evidence="2 7" id="KW-0238">DNA-binding</keyword>
<sequence>MTALAAEPATTQLAPPAPRPGVIERLTDILDVFTHGPDHLFLEEVSGLTGLPRSTTFRLLRQLVEMQWIDHDERGYRLGPRMHAVGRRVFDHAHLRAAAANVLNELHLATSAVVHLVVLDGNAVVYLDKVGGPAGASIPSRVGIQIRAHRTISGLAILGCMHPEEVDRLYDEPGSISPRARARLHRRLGPIRRRHGLALTPADMRTDMRAVAAPVTGPHGPLGAISVALRGPDAPVEKFAPMVRRAALETTALLTH</sequence>
<dbReference type="GO" id="GO:0003677">
    <property type="term" value="F:DNA binding"/>
    <property type="evidence" value="ECO:0007669"/>
    <property type="project" value="UniProtKB-KW"/>
</dbReference>
<accession>A0A7Y9S082</accession>
<dbReference type="RefSeq" id="WP_179502890.1">
    <property type="nucleotide sequence ID" value="NZ_JACCAA010000001.1"/>
</dbReference>
<dbReference type="PANTHER" id="PTHR30136">
    <property type="entry name" value="HELIX-TURN-HELIX TRANSCRIPTIONAL REGULATOR, ICLR FAMILY"/>
    <property type="match status" value="1"/>
</dbReference>
<evidence type="ECO:0000313" key="8">
    <source>
        <dbReference type="Proteomes" id="UP000540656"/>
    </source>
</evidence>
<keyword evidence="1" id="KW-0805">Transcription regulation</keyword>
<comment type="caution">
    <text evidence="7">The sequence shown here is derived from an EMBL/GenBank/DDBJ whole genome shotgun (WGS) entry which is preliminary data.</text>
</comment>
<dbReference type="EMBL" id="JACCAA010000001">
    <property type="protein sequence ID" value="NYG59887.1"/>
    <property type="molecule type" value="Genomic_DNA"/>
</dbReference>
<dbReference type="SMART" id="SM00346">
    <property type="entry name" value="HTH_ICLR"/>
    <property type="match status" value="1"/>
</dbReference>
<evidence type="ECO:0000259" key="5">
    <source>
        <dbReference type="PROSITE" id="PS51077"/>
    </source>
</evidence>
<dbReference type="InterPro" id="IPR014757">
    <property type="entry name" value="Tscrpt_reg_IclR_C"/>
</dbReference>
<dbReference type="SUPFAM" id="SSF55781">
    <property type="entry name" value="GAF domain-like"/>
    <property type="match status" value="1"/>
</dbReference>
<gene>
    <name evidence="7" type="ORF">BJ980_002810</name>
</gene>
<dbReference type="Pfam" id="PF09339">
    <property type="entry name" value="HTH_IclR"/>
    <property type="match status" value="1"/>
</dbReference>
<evidence type="ECO:0000256" key="4">
    <source>
        <dbReference type="SAM" id="MobiDB-lite"/>
    </source>
</evidence>
<organism evidence="7 8">
    <name type="scientific">Nocardioides daedukensis</name>
    <dbReference type="NCBI Taxonomy" id="634462"/>
    <lineage>
        <taxon>Bacteria</taxon>
        <taxon>Bacillati</taxon>
        <taxon>Actinomycetota</taxon>
        <taxon>Actinomycetes</taxon>
        <taxon>Propionibacteriales</taxon>
        <taxon>Nocardioidaceae</taxon>
        <taxon>Nocardioides</taxon>
    </lineage>
</organism>
<dbReference type="GO" id="GO:0045892">
    <property type="term" value="P:negative regulation of DNA-templated transcription"/>
    <property type="evidence" value="ECO:0007669"/>
    <property type="project" value="TreeGrafter"/>
</dbReference>
<dbReference type="Proteomes" id="UP000540656">
    <property type="component" value="Unassembled WGS sequence"/>
</dbReference>
<evidence type="ECO:0000256" key="2">
    <source>
        <dbReference type="ARBA" id="ARBA00023125"/>
    </source>
</evidence>
<evidence type="ECO:0000256" key="3">
    <source>
        <dbReference type="ARBA" id="ARBA00023163"/>
    </source>
</evidence>
<name>A0A7Y9S082_9ACTN</name>
<dbReference type="Gene3D" id="1.10.10.10">
    <property type="entry name" value="Winged helix-like DNA-binding domain superfamily/Winged helix DNA-binding domain"/>
    <property type="match status" value="1"/>
</dbReference>
<dbReference type="InterPro" id="IPR005471">
    <property type="entry name" value="Tscrpt_reg_IclR_N"/>
</dbReference>
<dbReference type="Pfam" id="PF01614">
    <property type="entry name" value="IclR_C"/>
    <property type="match status" value="1"/>
</dbReference>
<feature type="region of interest" description="Disordered" evidence="4">
    <location>
        <begin position="1"/>
        <end position="20"/>
    </location>
</feature>
<dbReference type="Gene3D" id="3.30.450.40">
    <property type="match status" value="1"/>
</dbReference>
<dbReference type="InterPro" id="IPR029016">
    <property type="entry name" value="GAF-like_dom_sf"/>
</dbReference>
<dbReference type="GO" id="GO:0003700">
    <property type="term" value="F:DNA-binding transcription factor activity"/>
    <property type="evidence" value="ECO:0007669"/>
    <property type="project" value="TreeGrafter"/>
</dbReference>